<evidence type="ECO:0000256" key="2">
    <source>
        <dbReference type="SAM" id="Phobius"/>
    </source>
</evidence>
<gene>
    <name evidence="3" type="ORF">UFOVP630_14</name>
</gene>
<dbReference type="EMBL" id="LR796607">
    <property type="protein sequence ID" value="CAB4154091.1"/>
    <property type="molecule type" value="Genomic_DNA"/>
</dbReference>
<organism evidence="3">
    <name type="scientific">uncultured Caudovirales phage</name>
    <dbReference type="NCBI Taxonomy" id="2100421"/>
    <lineage>
        <taxon>Viruses</taxon>
        <taxon>Duplodnaviria</taxon>
        <taxon>Heunggongvirae</taxon>
        <taxon>Uroviricota</taxon>
        <taxon>Caudoviricetes</taxon>
        <taxon>Peduoviridae</taxon>
        <taxon>Maltschvirus</taxon>
        <taxon>Maltschvirus maltsch</taxon>
    </lineage>
</organism>
<evidence type="ECO:0000256" key="1">
    <source>
        <dbReference type="SAM" id="Coils"/>
    </source>
</evidence>
<name>A0A6J5NAH6_9CAUD</name>
<keyword evidence="1" id="KW-0175">Coiled coil</keyword>
<protein>
    <submittedName>
        <fullName evidence="3">Uncharacterized protein</fullName>
    </submittedName>
</protein>
<keyword evidence="2" id="KW-0812">Transmembrane</keyword>
<accession>A0A6J5NAH6</accession>
<sequence>MEMIDILTLIGGVMLSIIGYFLKSTMDDLKSVKATSFDTKNKLALLENDSVNKYNNLSEKFDDLKGALIDLTKEIKEMNRRIK</sequence>
<proteinExistence type="predicted"/>
<feature type="coiled-coil region" evidence="1">
    <location>
        <begin position="54"/>
        <end position="81"/>
    </location>
</feature>
<reference evidence="3" key="1">
    <citation type="submission" date="2020-04" db="EMBL/GenBank/DDBJ databases">
        <authorList>
            <person name="Chiriac C."/>
            <person name="Salcher M."/>
            <person name="Ghai R."/>
            <person name="Kavagutti S V."/>
        </authorList>
    </citation>
    <scope>NUCLEOTIDE SEQUENCE</scope>
</reference>
<feature type="transmembrane region" description="Helical" evidence="2">
    <location>
        <begin position="6"/>
        <end position="22"/>
    </location>
</feature>
<keyword evidence="2" id="KW-0472">Membrane</keyword>
<evidence type="ECO:0000313" key="3">
    <source>
        <dbReference type="EMBL" id="CAB4154091.1"/>
    </source>
</evidence>
<keyword evidence="2" id="KW-1133">Transmembrane helix</keyword>